<dbReference type="Pfam" id="PF04748">
    <property type="entry name" value="Polysacc_deac_2"/>
    <property type="match status" value="1"/>
</dbReference>
<gene>
    <name evidence="2" type="ORF">GCM10010913_31600</name>
</gene>
<organism evidence="2 3">
    <name type="scientific">Paenibacillus aceti</name>
    <dbReference type="NCBI Taxonomy" id="1820010"/>
    <lineage>
        <taxon>Bacteria</taxon>
        <taxon>Bacillati</taxon>
        <taxon>Bacillota</taxon>
        <taxon>Bacilli</taxon>
        <taxon>Bacillales</taxon>
        <taxon>Paenibacillaceae</taxon>
        <taxon>Paenibacillus</taxon>
    </lineage>
</organism>
<dbReference type="RefSeq" id="WP_120461054.1">
    <property type="nucleotide sequence ID" value="NZ_KZ987724.1"/>
</dbReference>
<dbReference type="SUPFAM" id="SSF88713">
    <property type="entry name" value="Glycoside hydrolase/deacetylase"/>
    <property type="match status" value="1"/>
</dbReference>
<feature type="signal peptide" evidence="1">
    <location>
        <begin position="1"/>
        <end position="30"/>
    </location>
</feature>
<feature type="chain" id="PRO_5047362026" description="Divergent polysaccharide deacetylase family protein" evidence="1">
    <location>
        <begin position="31"/>
        <end position="294"/>
    </location>
</feature>
<evidence type="ECO:0008006" key="4">
    <source>
        <dbReference type="Google" id="ProtNLM"/>
    </source>
</evidence>
<dbReference type="Proteomes" id="UP000608420">
    <property type="component" value="Unassembled WGS sequence"/>
</dbReference>
<dbReference type="InterPro" id="IPR011330">
    <property type="entry name" value="Glyco_hydro/deAcase_b/a-brl"/>
</dbReference>
<comment type="caution">
    <text evidence="2">The sequence shown here is derived from an EMBL/GenBank/DDBJ whole genome shotgun (WGS) entry which is preliminary data.</text>
</comment>
<dbReference type="EMBL" id="BMIW01000024">
    <property type="protein sequence ID" value="GGG07452.1"/>
    <property type="molecule type" value="Genomic_DNA"/>
</dbReference>
<reference evidence="3" key="1">
    <citation type="journal article" date="2019" name="Int. J. Syst. Evol. Microbiol.">
        <title>The Global Catalogue of Microorganisms (GCM) 10K type strain sequencing project: providing services to taxonomists for standard genome sequencing and annotation.</title>
        <authorList>
            <consortium name="The Broad Institute Genomics Platform"/>
            <consortium name="The Broad Institute Genome Sequencing Center for Infectious Disease"/>
            <person name="Wu L."/>
            <person name="Ma J."/>
        </authorList>
    </citation>
    <scope>NUCLEOTIDE SEQUENCE [LARGE SCALE GENOMIC DNA]</scope>
    <source>
        <strain evidence="3">CGMCC 1.15420</strain>
    </source>
</reference>
<dbReference type="PANTHER" id="PTHR30105:SF2">
    <property type="entry name" value="DIVERGENT POLYSACCHARIDE DEACETYLASE SUPERFAMILY"/>
    <property type="match status" value="1"/>
</dbReference>
<dbReference type="PANTHER" id="PTHR30105">
    <property type="entry name" value="UNCHARACTERIZED YIBQ-RELATED"/>
    <property type="match status" value="1"/>
</dbReference>
<dbReference type="CDD" id="cd10936">
    <property type="entry name" value="CE4_DAC2"/>
    <property type="match status" value="1"/>
</dbReference>
<proteinExistence type="predicted"/>
<protein>
    <recommendedName>
        <fullName evidence="4">Divergent polysaccharide deacetylase family protein</fullName>
    </recommendedName>
</protein>
<evidence type="ECO:0000313" key="3">
    <source>
        <dbReference type="Proteomes" id="UP000608420"/>
    </source>
</evidence>
<name>A0ABQ1VZQ6_9BACL</name>
<dbReference type="Gene3D" id="3.20.20.370">
    <property type="entry name" value="Glycoside hydrolase/deacetylase"/>
    <property type="match status" value="1"/>
</dbReference>
<accession>A0ABQ1VZQ6</accession>
<keyword evidence="1" id="KW-0732">Signal</keyword>
<keyword evidence="3" id="KW-1185">Reference proteome</keyword>
<evidence type="ECO:0000313" key="2">
    <source>
        <dbReference type="EMBL" id="GGG07452.1"/>
    </source>
</evidence>
<sequence length="294" mass="32677">MKLFIKVKCCVTAVLLLTMVLIGMSPQSYALEAPIEQNVFEGLNPAAGMLETEKKQRLAIIIDDFGNDMKGTDEILDLPVKLTVAVMPFLRTSERDARKAHEKGHDVIIHLPMEPKQGKPEWLGPGAILSNMTDREVREKVEAAIKNIPYAVGINNHMGSKVTGDKRIMGVILDVCKEHGLFFVDSKTNYRSVVGELCEEKGLPQLYNDIFLDDVHTVNHVTTQLRKVQERLQQQETCVTIGHVGVGGLMTAEALKRQIPEMRKRGIRFVGMQDVAQARAKENPGRPGFGVTLP</sequence>
<evidence type="ECO:0000256" key="1">
    <source>
        <dbReference type="SAM" id="SignalP"/>
    </source>
</evidence>
<dbReference type="InterPro" id="IPR006837">
    <property type="entry name" value="Divergent_DAC"/>
</dbReference>